<keyword evidence="8 11" id="KW-0067">ATP-binding</keyword>
<evidence type="ECO:0000256" key="12">
    <source>
        <dbReference type="SAM" id="MobiDB-lite"/>
    </source>
</evidence>
<organism evidence="14 15">
    <name type="scientific">Rhizobium lemnae</name>
    <dbReference type="NCBI Taxonomy" id="1214924"/>
    <lineage>
        <taxon>Bacteria</taxon>
        <taxon>Pseudomonadati</taxon>
        <taxon>Pseudomonadota</taxon>
        <taxon>Alphaproteobacteria</taxon>
        <taxon>Hyphomicrobiales</taxon>
        <taxon>Rhizobiaceae</taxon>
        <taxon>Rhizobium/Agrobacterium group</taxon>
        <taxon>Rhizobium</taxon>
    </lineage>
</organism>
<dbReference type="SMART" id="SM00382">
    <property type="entry name" value="AAA"/>
    <property type="match status" value="1"/>
</dbReference>
<proteinExistence type="inferred from homology"/>
<keyword evidence="7" id="KW-0862">Zinc</keyword>
<accession>A0ABV8E6D7</accession>
<evidence type="ECO:0000256" key="9">
    <source>
        <dbReference type="ARBA" id="ARBA00022932"/>
    </source>
</evidence>
<dbReference type="EMBL" id="JBHSBD010000025">
    <property type="protein sequence ID" value="MFC3967730.1"/>
    <property type="molecule type" value="Genomic_DNA"/>
</dbReference>
<evidence type="ECO:0000256" key="3">
    <source>
        <dbReference type="ARBA" id="ARBA00022695"/>
    </source>
</evidence>
<comment type="similarity">
    <text evidence="1 11">Belongs to the DnaX/STICHEL family.</text>
</comment>
<keyword evidence="4 11" id="KW-0235">DNA replication</keyword>
<evidence type="ECO:0000313" key="14">
    <source>
        <dbReference type="EMBL" id="MFC3967730.1"/>
    </source>
</evidence>
<dbReference type="SUPFAM" id="SSF52540">
    <property type="entry name" value="P-loop containing nucleoside triphosphate hydrolases"/>
    <property type="match status" value="1"/>
</dbReference>
<sequence length="626" mass="67599">MSDAGLTNSTQAAYRVLARKYRPKDFSDLMVGQEPMVRTLTNAFETGRIAQAYMLTGVRGVGKTTTARILARALNYKTTDIDKPTIDLRVPGEHCQAIMEGRHVDVIEMDAASHTGIDDIREIIEQVRYRPVSARYKVYIIDEVHMLSTQAFNGLLKTLEEPPEHVKFIFATTEIRKVPITVLSRCQRFDLRRISAADLVGLFSTILGKEAIAFEPEALAMIARAAEGSARDGLSLLDQAIAHGGGSVQVETVRGMLGLADRARIVDLFEHIVCGDVTAALEEFTAQYEAGANPVVVLTDLADFTHLVTRIKYIPAAAEDASLSEVERVRGAEFSAAVAVTTLSRMWQMLLKGIPETENSSRPAGAAEMVLIRLAHAANLPSPEDAARRVTELLASGNAGAPMLPNGSGGGARASLGSSASMSAAPAARAIETPQARATGGQPVARLQAVPSSSAEPSPVGRVETRPQENAQPQPKVDVRSIADISDLCTANREPILRARVRQSVHLVKLEPGRLEIRLEPDAPKSIASDLASKLKEWTGNTWWVTLSNERGEPTLAEAEAQIKEQHKTDARADPDVAAILAQFPGARIIDVRIKVPVEDELEEAQPPAIIETDEGDILPGDDLDI</sequence>
<dbReference type="InterPro" id="IPR027417">
    <property type="entry name" value="P-loop_NTPase"/>
</dbReference>
<dbReference type="RefSeq" id="WP_247260268.1">
    <property type="nucleotide sequence ID" value="NZ_JALJQZ010000008.1"/>
</dbReference>
<dbReference type="Pfam" id="PF12169">
    <property type="entry name" value="DNA_pol3_gamma3"/>
    <property type="match status" value="1"/>
</dbReference>
<feature type="domain" description="AAA+ ATPase" evidence="13">
    <location>
        <begin position="49"/>
        <end position="195"/>
    </location>
</feature>
<feature type="region of interest" description="Disordered" evidence="12">
    <location>
        <begin position="399"/>
        <end position="418"/>
    </location>
</feature>
<evidence type="ECO:0000256" key="4">
    <source>
        <dbReference type="ARBA" id="ARBA00022705"/>
    </source>
</evidence>
<keyword evidence="2 11" id="KW-0808">Transferase</keyword>
<gene>
    <name evidence="11" type="primary">dnaX</name>
    <name evidence="14" type="ORF">ACFOVS_06255</name>
</gene>
<dbReference type="EC" id="2.7.7.7" evidence="11"/>
<dbReference type="PANTHER" id="PTHR11669">
    <property type="entry name" value="REPLICATION FACTOR C / DNA POLYMERASE III GAMMA-TAU SUBUNIT"/>
    <property type="match status" value="1"/>
</dbReference>
<feature type="compositionally biased region" description="Low complexity" evidence="12">
    <location>
        <begin position="449"/>
        <end position="460"/>
    </location>
</feature>
<dbReference type="PANTHER" id="PTHR11669:SF0">
    <property type="entry name" value="PROTEIN STICHEL-LIKE 2"/>
    <property type="match status" value="1"/>
</dbReference>
<dbReference type="GO" id="GO:0003887">
    <property type="term" value="F:DNA-directed DNA polymerase activity"/>
    <property type="evidence" value="ECO:0007669"/>
    <property type="project" value="UniProtKB-EC"/>
</dbReference>
<keyword evidence="5" id="KW-0479">Metal-binding</keyword>
<keyword evidence="6 11" id="KW-0547">Nucleotide-binding</keyword>
<evidence type="ECO:0000256" key="10">
    <source>
        <dbReference type="ARBA" id="ARBA00049244"/>
    </source>
</evidence>
<dbReference type="NCBIfam" id="NF006585">
    <property type="entry name" value="PRK09111.1"/>
    <property type="match status" value="1"/>
</dbReference>
<evidence type="ECO:0000256" key="1">
    <source>
        <dbReference type="ARBA" id="ARBA00006360"/>
    </source>
</evidence>
<dbReference type="InterPro" id="IPR012763">
    <property type="entry name" value="DNA_pol_III_sug/sutau_N"/>
</dbReference>
<keyword evidence="9 11" id="KW-0239">DNA-directed DNA polymerase</keyword>
<dbReference type="InterPro" id="IPR003593">
    <property type="entry name" value="AAA+_ATPase"/>
</dbReference>
<dbReference type="NCBIfam" id="TIGR02397">
    <property type="entry name" value="dnaX_nterm"/>
    <property type="match status" value="1"/>
</dbReference>
<dbReference type="InterPro" id="IPR050238">
    <property type="entry name" value="DNA_Rep/Repair_Clamp_Loader"/>
</dbReference>
<dbReference type="Gene3D" id="3.40.50.300">
    <property type="entry name" value="P-loop containing nucleotide triphosphate hydrolases"/>
    <property type="match status" value="1"/>
</dbReference>
<evidence type="ECO:0000313" key="15">
    <source>
        <dbReference type="Proteomes" id="UP001595697"/>
    </source>
</evidence>
<evidence type="ECO:0000256" key="7">
    <source>
        <dbReference type="ARBA" id="ARBA00022833"/>
    </source>
</evidence>
<dbReference type="Gene3D" id="1.10.8.60">
    <property type="match status" value="1"/>
</dbReference>
<comment type="function">
    <text evidence="11">DNA polymerase III is a complex, multichain enzyme responsible for most of the replicative synthesis in bacteria. This DNA polymerase also exhibits 3' to 5' exonuclease activity.</text>
</comment>
<name>A0ABV8E6D7_9HYPH</name>
<dbReference type="InterPro" id="IPR045085">
    <property type="entry name" value="HLD_clamp_pol_III_gamma_tau"/>
</dbReference>
<dbReference type="InterPro" id="IPR022754">
    <property type="entry name" value="DNA_pol_III_gamma-3"/>
</dbReference>
<dbReference type="SUPFAM" id="SSF48019">
    <property type="entry name" value="post-AAA+ oligomerization domain-like"/>
    <property type="match status" value="1"/>
</dbReference>
<dbReference type="Pfam" id="PF22608">
    <property type="entry name" value="DNAX_ATPase_lid"/>
    <property type="match status" value="1"/>
</dbReference>
<evidence type="ECO:0000256" key="11">
    <source>
        <dbReference type="RuleBase" id="RU364063"/>
    </source>
</evidence>
<dbReference type="Pfam" id="PF12362">
    <property type="entry name" value="DUF3646"/>
    <property type="match status" value="1"/>
</dbReference>
<dbReference type="CDD" id="cd18137">
    <property type="entry name" value="HLD_clamp_pol_III_gamma_tau"/>
    <property type="match status" value="1"/>
</dbReference>
<dbReference type="InterPro" id="IPR022107">
    <property type="entry name" value="DNA_pol_III_gamma/tau_C"/>
</dbReference>
<protein>
    <recommendedName>
        <fullName evidence="11">DNA polymerase III subunit gamma/tau</fullName>
        <ecNumber evidence="11">2.7.7.7</ecNumber>
    </recommendedName>
</protein>
<dbReference type="InterPro" id="IPR008921">
    <property type="entry name" value="DNA_pol3_clamp-load_cplx_C"/>
</dbReference>
<feature type="region of interest" description="Disordered" evidence="12">
    <location>
        <begin position="449"/>
        <end position="476"/>
    </location>
</feature>
<evidence type="ECO:0000259" key="13">
    <source>
        <dbReference type="SMART" id="SM00382"/>
    </source>
</evidence>
<evidence type="ECO:0000256" key="6">
    <source>
        <dbReference type="ARBA" id="ARBA00022741"/>
    </source>
</evidence>
<dbReference type="CDD" id="cd00009">
    <property type="entry name" value="AAA"/>
    <property type="match status" value="1"/>
</dbReference>
<dbReference type="Gene3D" id="1.20.272.10">
    <property type="match status" value="1"/>
</dbReference>
<dbReference type="Pfam" id="PF13177">
    <property type="entry name" value="DNA_pol3_delta2"/>
    <property type="match status" value="1"/>
</dbReference>
<evidence type="ECO:0000256" key="2">
    <source>
        <dbReference type="ARBA" id="ARBA00022679"/>
    </source>
</evidence>
<comment type="caution">
    <text evidence="14">The sequence shown here is derived from an EMBL/GenBank/DDBJ whole genome shotgun (WGS) entry which is preliminary data.</text>
</comment>
<keyword evidence="3 11" id="KW-0548">Nucleotidyltransferase</keyword>
<reference evidence="15" key="1">
    <citation type="journal article" date="2019" name="Int. J. Syst. Evol. Microbiol.">
        <title>The Global Catalogue of Microorganisms (GCM) 10K type strain sequencing project: providing services to taxonomists for standard genome sequencing and annotation.</title>
        <authorList>
            <consortium name="The Broad Institute Genomics Platform"/>
            <consortium name="The Broad Institute Genome Sequencing Center for Infectious Disease"/>
            <person name="Wu L."/>
            <person name="Ma J."/>
        </authorList>
    </citation>
    <scope>NUCLEOTIDE SEQUENCE [LARGE SCALE GENOMIC DNA]</scope>
    <source>
        <strain evidence="15">TBRC 5781</strain>
    </source>
</reference>
<dbReference type="Proteomes" id="UP001595697">
    <property type="component" value="Unassembled WGS sequence"/>
</dbReference>
<evidence type="ECO:0000256" key="5">
    <source>
        <dbReference type="ARBA" id="ARBA00022723"/>
    </source>
</evidence>
<evidence type="ECO:0000256" key="8">
    <source>
        <dbReference type="ARBA" id="ARBA00022840"/>
    </source>
</evidence>
<comment type="subunit">
    <text evidence="11">DNA polymerase III contains a core (composed of alpha, epsilon and theta chains) that associates with a tau subunit. This core dimerizes to form the POLIII' complex. PolIII' associates with the gamma complex (composed of gamma, delta, delta', psi and chi chains) and with the beta chain to form the complete DNA polymerase III complex.</text>
</comment>
<keyword evidence="15" id="KW-1185">Reference proteome</keyword>
<comment type="catalytic activity">
    <reaction evidence="10 11">
        <text>DNA(n) + a 2'-deoxyribonucleoside 5'-triphosphate = DNA(n+1) + diphosphate</text>
        <dbReference type="Rhea" id="RHEA:22508"/>
        <dbReference type="Rhea" id="RHEA-COMP:17339"/>
        <dbReference type="Rhea" id="RHEA-COMP:17340"/>
        <dbReference type="ChEBI" id="CHEBI:33019"/>
        <dbReference type="ChEBI" id="CHEBI:61560"/>
        <dbReference type="ChEBI" id="CHEBI:173112"/>
        <dbReference type="EC" id="2.7.7.7"/>
    </reaction>
</comment>